<proteinExistence type="predicted"/>
<keyword evidence="6" id="KW-1185">Reference proteome</keyword>
<protein>
    <recommendedName>
        <fullName evidence="7">NACHT domain-containing protein</fullName>
    </recommendedName>
</protein>
<dbReference type="Gene3D" id="3.40.50.300">
    <property type="entry name" value="P-loop containing nucleotide triphosphate hydrolases"/>
    <property type="match status" value="1"/>
</dbReference>
<dbReference type="Pfam" id="PF24883">
    <property type="entry name" value="NPHP3_N"/>
    <property type="match status" value="1"/>
</dbReference>
<dbReference type="InterPro" id="IPR002110">
    <property type="entry name" value="Ankyrin_rpt"/>
</dbReference>
<feature type="domain" description="GPI inositol-deacylase winged helix" evidence="3">
    <location>
        <begin position="495"/>
        <end position="580"/>
    </location>
</feature>
<dbReference type="PROSITE" id="PS50088">
    <property type="entry name" value="ANK_REPEAT"/>
    <property type="match status" value="4"/>
</dbReference>
<dbReference type="Proteomes" id="UP001391051">
    <property type="component" value="Unassembled WGS sequence"/>
</dbReference>
<dbReference type="Gene3D" id="1.25.40.20">
    <property type="entry name" value="Ankyrin repeat-containing domain"/>
    <property type="match status" value="2"/>
</dbReference>
<dbReference type="InterPro" id="IPR027417">
    <property type="entry name" value="P-loop_NTPase"/>
</dbReference>
<reference evidence="5 6" key="1">
    <citation type="submission" date="2023-01" db="EMBL/GenBank/DDBJ databases">
        <title>Analysis of 21 Apiospora genomes using comparative genomics revels a genus with tremendous synthesis potential of carbohydrate active enzymes and secondary metabolites.</title>
        <authorList>
            <person name="Sorensen T."/>
        </authorList>
    </citation>
    <scope>NUCLEOTIDE SEQUENCE [LARGE SCALE GENOMIC DNA]</scope>
    <source>
        <strain evidence="5 6">CBS 24483</strain>
    </source>
</reference>
<evidence type="ECO:0000256" key="2">
    <source>
        <dbReference type="PROSITE-ProRule" id="PRU00023"/>
    </source>
</evidence>
<evidence type="ECO:0008006" key="7">
    <source>
        <dbReference type="Google" id="ProtNLM"/>
    </source>
</evidence>
<dbReference type="SMART" id="SM00248">
    <property type="entry name" value="ANK"/>
    <property type="match status" value="7"/>
</dbReference>
<dbReference type="PROSITE" id="PS50297">
    <property type="entry name" value="ANK_REP_REGION"/>
    <property type="match status" value="3"/>
</dbReference>
<keyword evidence="2" id="KW-0040">ANK repeat</keyword>
<feature type="repeat" description="ANK" evidence="2">
    <location>
        <begin position="905"/>
        <end position="937"/>
    </location>
</feature>
<sequence>MSFGWSASDIVSAVKFLAAIGNALKESGGAEDTYREDCLFLESIENILNRVGQSSPNGGLSQAAQSLTVDIVTQIQTMRSGLDKYAPTLSRHQRLIGRIVPLRRGTRKVQYGVFVSAEVQKLRVRISQRLQALQLDLGATHMNVLSDLRDGVSHIPTSLNDLQTNISRIPTSLIENVRSPLEAKLDNQTASLSAIRQRDLLRQVLAWLNPVMAFEDKHQDCRRNLVSGSCDWIMGKPEYKHWHSDGGLLWVTGIPGAGKTILASWAITQLLKSRTVLYFYCEARTELSRNATNIISTLLWQLLKCNEDLLDHFTDGYGLGGSPNMSTMKPILHRVLQLRPGITIVVDGIDECATKARQEICEMLISLPCTTQALVFSRDIGDIRDILLKDQHIKQATNLEITTMDTEADIKHYIAGAISSLPNMDQSAAHQITNAIQRKAQGMFLWVHLVVRQIQNGCLDLEDQLEAIEDMPNSLNELYDGVLRRIHAESTSQAIRQSRVILQWLTCAQRPLRLYEIAAASKLTPNRLDERCMPGRSLFGEEEIAKVLRRRCGTLVRISVTESRSTISLVHETAKAFLLRYEGSSVAYKEMLVDATLTHAFIARSCLTYLCYENLEFAPFQQQRTSGNEPITVTRDLLQLRFQSYLEHNHLLEYATTYWADHVSLSDVSEDVYHSIQRLQLSERNTVRWLQVFLRLHGDRDVFRSSTALKHLELIEAFKARIAYPSEHFDCWLSHLKGPRDGRFDRWERFLSSGQANDFLPSLHVAAFFDFAQFVNDQLRNGTHVDERSVDGQTALHLAARADSTISGQMLISHGADVNSPGWSTNTPLSWAIDGEAYETHIRSGKFRMAEVLLAAGSKADDTCDPFSPLHRASGIPMPDDPFLLGFIRSLLQHGAHKHINGRPRDRPPLGIAAALGAPKLAQLLIEHGADPNGGREGDTYEISRRYPLIAGLSRNANTEVIRVLLEAGANPNVSDPAGRSPLQVCLGNAGSQELMTMLLDFGADVNHNSADGSTALHIASSSDNPNIVAALIAHGACLGVEDVDGKTPLIHAIEKRCFRVARMLVDAGASTEGSRWKASLLGSGSIEWTSATHWPQNEREALEVYWMLRRRFSPAGRSGLPRHFVVQIMETAKYWVKTTSSRTASEKYDENRSSLDQPYLLSIPVVGCGSFPVRRIKITVWSHDQGWSSYKSCHGTYENSSTWFEVVIQKADGSMVDIEQEKGIYSTTSTLVSLLDDMC</sequence>
<feature type="repeat" description="ANK" evidence="2">
    <location>
        <begin position="791"/>
        <end position="823"/>
    </location>
</feature>
<feature type="repeat" description="ANK" evidence="2">
    <location>
        <begin position="978"/>
        <end position="1011"/>
    </location>
</feature>
<evidence type="ECO:0000313" key="6">
    <source>
        <dbReference type="Proteomes" id="UP001391051"/>
    </source>
</evidence>
<dbReference type="PANTHER" id="PTHR10039">
    <property type="entry name" value="AMELOGENIN"/>
    <property type="match status" value="1"/>
</dbReference>
<gene>
    <name evidence="5" type="ORF">PG986_009409</name>
</gene>
<dbReference type="EMBL" id="JAQQWE010000006">
    <property type="protein sequence ID" value="KAK7948523.1"/>
    <property type="molecule type" value="Genomic_DNA"/>
</dbReference>
<evidence type="ECO:0000259" key="3">
    <source>
        <dbReference type="Pfam" id="PF22939"/>
    </source>
</evidence>
<dbReference type="GeneID" id="92078693"/>
<organism evidence="5 6">
    <name type="scientific">Apiospora aurea</name>
    <dbReference type="NCBI Taxonomy" id="335848"/>
    <lineage>
        <taxon>Eukaryota</taxon>
        <taxon>Fungi</taxon>
        <taxon>Dikarya</taxon>
        <taxon>Ascomycota</taxon>
        <taxon>Pezizomycotina</taxon>
        <taxon>Sordariomycetes</taxon>
        <taxon>Xylariomycetidae</taxon>
        <taxon>Amphisphaeriales</taxon>
        <taxon>Apiosporaceae</taxon>
        <taxon>Apiospora</taxon>
    </lineage>
</organism>
<dbReference type="SUPFAM" id="SSF48403">
    <property type="entry name" value="Ankyrin repeat"/>
    <property type="match status" value="1"/>
</dbReference>
<evidence type="ECO:0000313" key="5">
    <source>
        <dbReference type="EMBL" id="KAK7948523.1"/>
    </source>
</evidence>
<evidence type="ECO:0000259" key="4">
    <source>
        <dbReference type="Pfam" id="PF24883"/>
    </source>
</evidence>
<accession>A0ABR1Q7V0</accession>
<dbReference type="SUPFAM" id="SSF52540">
    <property type="entry name" value="P-loop containing nucleoside triphosphate hydrolases"/>
    <property type="match status" value="1"/>
</dbReference>
<dbReference type="PANTHER" id="PTHR10039:SF17">
    <property type="entry name" value="FUNGAL STAND N-TERMINAL GOODBYE DOMAIN-CONTAINING PROTEIN-RELATED"/>
    <property type="match status" value="1"/>
</dbReference>
<feature type="repeat" description="ANK" evidence="2">
    <location>
        <begin position="1012"/>
        <end position="1044"/>
    </location>
</feature>
<dbReference type="Pfam" id="PF12796">
    <property type="entry name" value="Ank_2"/>
    <property type="match status" value="2"/>
</dbReference>
<evidence type="ECO:0000256" key="1">
    <source>
        <dbReference type="ARBA" id="ARBA00022737"/>
    </source>
</evidence>
<feature type="domain" description="Nephrocystin 3-like N-terminal" evidence="4">
    <location>
        <begin position="228"/>
        <end position="375"/>
    </location>
</feature>
<name>A0ABR1Q7V0_9PEZI</name>
<dbReference type="InterPro" id="IPR056884">
    <property type="entry name" value="NPHP3-like_N"/>
</dbReference>
<keyword evidence="1" id="KW-0677">Repeat</keyword>
<dbReference type="RefSeq" id="XP_066698029.1">
    <property type="nucleotide sequence ID" value="XM_066845631.1"/>
</dbReference>
<comment type="caution">
    <text evidence="5">The sequence shown here is derived from an EMBL/GenBank/DDBJ whole genome shotgun (WGS) entry which is preliminary data.</text>
</comment>
<dbReference type="InterPro" id="IPR036770">
    <property type="entry name" value="Ankyrin_rpt-contain_sf"/>
</dbReference>
<dbReference type="Pfam" id="PF22939">
    <property type="entry name" value="WHD_GPIID"/>
    <property type="match status" value="1"/>
</dbReference>
<dbReference type="InterPro" id="IPR054471">
    <property type="entry name" value="GPIID_WHD"/>
</dbReference>